<name>A0A917SJH9_9ACTN</name>
<evidence type="ECO:0000313" key="2">
    <source>
        <dbReference type="EMBL" id="GGL83237.1"/>
    </source>
</evidence>
<evidence type="ECO:0000256" key="1">
    <source>
        <dbReference type="SAM" id="MobiDB-lite"/>
    </source>
</evidence>
<comment type="caution">
    <text evidence="2">The sequence shown here is derived from an EMBL/GenBank/DDBJ whole genome shotgun (WGS) entry which is preliminary data.</text>
</comment>
<accession>A0A917SJH9</accession>
<reference evidence="2" key="2">
    <citation type="submission" date="2020-09" db="EMBL/GenBank/DDBJ databases">
        <authorList>
            <person name="Sun Q."/>
            <person name="Zhou Y."/>
        </authorList>
    </citation>
    <scope>NUCLEOTIDE SEQUENCE</scope>
    <source>
        <strain evidence="2">CGMCC 4.7306</strain>
    </source>
</reference>
<organism evidence="2 3">
    <name type="scientific">Microlunatus endophyticus</name>
    <dbReference type="NCBI Taxonomy" id="1716077"/>
    <lineage>
        <taxon>Bacteria</taxon>
        <taxon>Bacillati</taxon>
        <taxon>Actinomycetota</taxon>
        <taxon>Actinomycetes</taxon>
        <taxon>Propionibacteriales</taxon>
        <taxon>Propionibacteriaceae</taxon>
        <taxon>Microlunatus</taxon>
    </lineage>
</organism>
<dbReference type="EMBL" id="BMMZ01000020">
    <property type="protein sequence ID" value="GGL83237.1"/>
    <property type="molecule type" value="Genomic_DNA"/>
</dbReference>
<dbReference type="AlphaFoldDB" id="A0A917SJH9"/>
<gene>
    <name evidence="2" type="ORF">GCM10011575_46970</name>
</gene>
<feature type="region of interest" description="Disordered" evidence="1">
    <location>
        <begin position="1"/>
        <end position="25"/>
    </location>
</feature>
<sequence length="77" mass="8500">MSNTEAESAIAQMPKSERDRMSDRTSWVTKVVPRIAAEFPSMIMLDLSTRRPSGWVSGLGISHELLPCTNLQPLGGR</sequence>
<reference evidence="2" key="1">
    <citation type="journal article" date="2014" name="Int. J. Syst. Evol. Microbiol.">
        <title>Complete genome sequence of Corynebacterium casei LMG S-19264T (=DSM 44701T), isolated from a smear-ripened cheese.</title>
        <authorList>
            <consortium name="US DOE Joint Genome Institute (JGI-PGF)"/>
            <person name="Walter F."/>
            <person name="Albersmeier A."/>
            <person name="Kalinowski J."/>
            <person name="Ruckert C."/>
        </authorList>
    </citation>
    <scope>NUCLEOTIDE SEQUENCE</scope>
    <source>
        <strain evidence="2">CGMCC 4.7306</strain>
    </source>
</reference>
<protein>
    <submittedName>
        <fullName evidence="2">Uncharacterized protein</fullName>
    </submittedName>
</protein>
<proteinExistence type="predicted"/>
<keyword evidence="3" id="KW-1185">Reference proteome</keyword>
<dbReference type="Proteomes" id="UP000613840">
    <property type="component" value="Unassembled WGS sequence"/>
</dbReference>
<evidence type="ECO:0000313" key="3">
    <source>
        <dbReference type="Proteomes" id="UP000613840"/>
    </source>
</evidence>